<proteinExistence type="predicted"/>
<reference evidence="1" key="2">
    <citation type="journal article" date="2021" name="Sci. Rep.">
        <title>The distribution of antibiotic resistance genes in chicken gut microbiota commensals.</title>
        <authorList>
            <person name="Juricova H."/>
            <person name="Matiasovicova J."/>
            <person name="Kubasova T."/>
            <person name="Cejkova D."/>
            <person name="Rychlik I."/>
        </authorList>
    </citation>
    <scope>NUCLEOTIDE SEQUENCE</scope>
    <source>
        <strain evidence="1">An559</strain>
    </source>
</reference>
<dbReference type="EMBL" id="JACJKY010000029">
    <property type="protein sequence ID" value="MBM6921861.1"/>
    <property type="molecule type" value="Genomic_DNA"/>
</dbReference>
<dbReference type="AlphaFoldDB" id="A0A938X9U5"/>
<protein>
    <submittedName>
        <fullName evidence="1">Uncharacterized protein</fullName>
    </submittedName>
</protein>
<organism evidence="1 2">
    <name type="scientific">Merdimmobilis hominis</name>
    <dbReference type="NCBI Taxonomy" id="2897707"/>
    <lineage>
        <taxon>Bacteria</taxon>
        <taxon>Bacillati</taxon>
        <taxon>Bacillota</taxon>
        <taxon>Clostridia</taxon>
        <taxon>Eubacteriales</taxon>
        <taxon>Oscillospiraceae</taxon>
        <taxon>Merdimmobilis</taxon>
    </lineage>
</organism>
<gene>
    <name evidence="1" type="ORF">H6A12_11965</name>
</gene>
<sequence>MMEYVQRELPYVRSFVLRSVYGVLRQEGITFGEEEPGRVIAEWREDGTDVSLSITAEEKAFGTELTVSLRRPCDGIPEQRAYRLLQEMLDQIVRHLENTLMTKGEEDA</sequence>
<reference evidence="1" key="1">
    <citation type="submission" date="2020-08" db="EMBL/GenBank/DDBJ databases">
        <authorList>
            <person name="Cejkova D."/>
            <person name="Kubasova T."/>
            <person name="Jahodarova E."/>
            <person name="Rychlik I."/>
        </authorList>
    </citation>
    <scope>NUCLEOTIDE SEQUENCE</scope>
    <source>
        <strain evidence="1">An559</strain>
    </source>
</reference>
<evidence type="ECO:0000313" key="1">
    <source>
        <dbReference type="EMBL" id="MBM6921861.1"/>
    </source>
</evidence>
<dbReference type="Proteomes" id="UP000774750">
    <property type="component" value="Unassembled WGS sequence"/>
</dbReference>
<name>A0A938X9U5_9FIRM</name>
<evidence type="ECO:0000313" key="2">
    <source>
        <dbReference type="Proteomes" id="UP000774750"/>
    </source>
</evidence>
<comment type="caution">
    <text evidence="1">The sequence shown here is derived from an EMBL/GenBank/DDBJ whole genome shotgun (WGS) entry which is preliminary data.</text>
</comment>
<keyword evidence="2" id="KW-1185">Reference proteome</keyword>
<dbReference type="RefSeq" id="WP_087229370.1">
    <property type="nucleotide sequence ID" value="NZ_JACJKY010000029.1"/>
</dbReference>
<accession>A0A938X9U5</accession>